<keyword evidence="1 2" id="KW-0238">DNA-binding</keyword>
<dbReference type="PANTHER" id="PTHR43479:SF7">
    <property type="entry name" value="TETR-FAMILY TRANSCRIPTIONAL REGULATOR"/>
    <property type="match status" value="1"/>
</dbReference>
<keyword evidence="5" id="KW-1185">Reference proteome</keyword>
<feature type="DNA-binding region" description="H-T-H motif" evidence="2">
    <location>
        <begin position="35"/>
        <end position="54"/>
    </location>
</feature>
<dbReference type="InterPro" id="IPR050624">
    <property type="entry name" value="HTH-type_Tx_Regulator"/>
</dbReference>
<dbReference type="Pfam" id="PF14278">
    <property type="entry name" value="TetR_C_8"/>
    <property type="match status" value="1"/>
</dbReference>
<sequence>MSNSPTKDKRIVRTEKALRDALIQLMETKDFRAITIKEIIGLADYNRGTFYAHYPHKDALLEAMVKDLIEGFIQAYREPYLDKSELNIDELSVSGIKIFGYIEQNAKVFRLLLNSEYIPHFQDRLADAMRNVIEKDFVPPSGAGVNHELYVYHQTYAIFGLIQFWVKSDFAYTAQYMTNQLLILINLQRLSIKVTPNK</sequence>
<dbReference type="PANTHER" id="PTHR43479">
    <property type="entry name" value="ACREF/ENVCD OPERON REPRESSOR-RELATED"/>
    <property type="match status" value="1"/>
</dbReference>
<accession>A0ABW0LTA3</accession>
<dbReference type="InterPro" id="IPR001647">
    <property type="entry name" value="HTH_TetR"/>
</dbReference>
<dbReference type="Pfam" id="PF00440">
    <property type="entry name" value="TetR_N"/>
    <property type="match status" value="1"/>
</dbReference>
<dbReference type="InterPro" id="IPR039532">
    <property type="entry name" value="TetR_C_Firmicutes"/>
</dbReference>
<dbReference type="RefSeq" id="WP_209748903.1">
    <property type="nucleotide sequence ID" value="NZ_JBHSMH010000022.1"/>
</dbReference>
<evidence type="ECO:0000259" key="3">
    <source>
        <dbReference type="PROSITE" id="PS50977"/>
    </source>
</evidence>
<evidence type="ECO:0000313" key="5">
    <source>
        <dbReference type="Proteomes" id="UP001596105"/>
    </source>
</evidence>
<protein>
    <submittedName>
        <fullName evidence="4">TetR/AcrR family transcriptional regulator</fullName>
    </submittedName>
</protein>
<name>A0ABW0LTA3_9BACL</name>
<dbReference type="Gene3D" id="1.10.357.10">
    <property type="entry name" value="Tetracycline Repressor, domain 2"/>
    <property type="match status" value="1"/>
</dbReference>
<dbReference type="PROSITE" id="PS50977">
    <property type="entry name" value="HTH_TETR_2"/>
    <property type="match status" value="1"/>
</dbReference>
<dbReference type="SUPFAM" id="SSF46689">
    <property type="entry name" value="Homeodomain-like"/>
    <property type="match status" value="1"/>
</dbReference>
<evidence type="ECO:0000313" key="4">
    <source>
        <dbReference type="EMBL" id="MFC5468948.1"/>
    </source>
</evidence>
<dbReference type="Proteomes" id="UP001596105">
    <property type="component" value="Unassembled WGS sequence"/>
</dbReference>
<feature type="domain" description="HTH tetR-type" evidence="3">
    <location>
        <begin position="12"/>
        <end position="72"/>
    </location>
</feature>
<comment type="caution">
    <text evidence="4">The sequence shown here is derived from an EMBL/GenBank/DDBJ whole genome shotgun (WGS) entry which is preliminary data.</text>
</comment>
<organism evidence="4 5">
    <name type="scientific">Cohnella suwonensis</name>
    <dbReference type="NCBI Taxonomy" id="696072"/>
    <lineage>
        <taxon>Bacteria</taxon>
        <taxon>Bacillati</taxon>
        <taxon>Bacillota</taxon>
        <taxon>Bacilli</taxon>
        <taxon>Bacillales</taxon>
        <taxon>Paenibacillaceae</taxon>
        <taxon>Cohnella</taxon>
    </lineage>
</organism>
<dbReference type="InterPro" id="IPR009057">
    <property type="entry name" value="Homeodomain-like_sf"/>
</dbReference>
<evidence type="ECO:0000256" key="1">
    <source>
        <dbReference type="ARBA" id="ARBA00023125"/>
    </source>
</evidence>
<proteinExistence type="predicted"/>
<dbReference type="EMBL" id="JBHSMH010000022">
    <property type="protein sequence ID" value="MFC5468948.1"/>
    <property type="molecule type" value="Genomic_DNA"/>
</dbReference>
<gene>
    <name evidence="4" type="ORF">ACFPPD_09455</name>
</gene>
<reference evidence="5" key="1">
    <citation type="journal article" date="2019" name="Int. J. Syst. Evol. Microbiol.">
        <title>The Global Catalogue of Microorganisms (GCM) 10K type strain sequencing project: providing services to taxonomists for standard genome sequencing and annotation.</title>
        <authorList>
            <consortium name="The Broad Institute Genomics Platform"/>
            <consortium name="The Broad Institute Genome Sequencing Center for Infectious Disease"/>
            <person name="Wu L."/>
            <person name="Ma J."/>
        </authorList>
    </citation>
    <scope>NUCLEOTIDE SEQUENCE [LARGE SCALE GENOMIC DNA]</scope>
    <source>
        <strain evidence="5">CCUG 57113</strain>
    </source>
</reference>
<evidence type="ECO:0000256" key="2">
    <source>
        <dbReference type="PROSITE-ProRule" id="PRU00335"/>
    </source>
</evidence>